<feature type="compositionally biased region" description="Basic and acidic residues" evidence="1">
    <location>
        <begin position="121"/>
        <end position="137"/>
    </location>
</feature>
<feature type="compositionally biased region" description="Low complexity" evidence="1">
    <location>
        <begin position="318"/>
        <end position="333"/>
    </location>
</feature>
<evidence type="ECO:0000256" key="1">
    <source>
        <dbReference type="SAM" id="MobiDB-lite"/>
    </source>
</evidence>
<feature type="region of interest" description="Disordered" evidence="1">
    <location>
        <begin position="599"/>
        <end position="623"/>
    </location>
</feature>
<feature type="compositionally biased region" description="Polar residues" evidence="1">
    <location>
        <begin position="177"/>
        <end position="204"/>
    </location>
</feature>
<proteinExistence type="predicted"/>
<feature type="region of interest" description="Disordered" evidence="1">
    <location>
        <begin position="1"/>
        <end position="146"/>
    </location>
</feature>
<evidence type="ECO:0000313" key="2">
    <source>
        <dbReference type="EMBL" id="KAK6499087.1"/>
    </source>
</evidence>
<organism evidence="2 3">
    <name type="scientific">Arthrobotrys musiformis</name>
    <dbReference type="NCBI Taxonomy" id="47236"/>
    <lineage>
        <taxon>Eukaryota</taxon>
        <taxon>Fungi</taxon>
        <taxon>Dikarya</taxon>
        <taxon>Ascomycota</taxon>
        <taxon>Pezizomycotina</taxon>
        <taxon>Orbiliomycetes</taxon>
        <taxon>Orbiliales</taxon>
        <taxon>Orbiliaceae</taxon>
        <taxon>Arthrobotrys</taxon>
    </lineage>
</organism>
<feature type="compositionally biased region" description="Low complexity" evidence="1">
    <location>
        <begin position="288"/>
        <end position="303"/>
    </location>
</feature>
<feature type="compositionally biased region" description="Low complexity" evidence="1">
    <location>
        <begin position="206"/>
        <end position="222"/>
    </location>
</feature>
<dbReference type="AlphaFoldDB" id="A0AAV9VZ67"/>
<feature type="region of interest" description="Disordered" evidence="1">
    <location>
        <begin position="168"/>
        <end position="231"/>
    </location>
</feature>
<feature type="region of interest" description="Disordered" evidence="1">
    <location>
        <begin position="245"/>
        <end position="276"/>
    </location>
</feature>
<protein>
    <submittedName>
        <fullName evidence="2">Uncharacterized protein</fullName>
    </submittedName>
</protein>
<feature type="compositionally biased region" description="Low complexity" evidence="1">
    <location>
        <begin position="341"/>
        <end position="355"/>
    </location>
</feature>
<feature type="compositionally biased region" description="Polar residues" evidence="1">
    <location>
        <begin position="84"/>
        <end position="98"/>
    </location>
</feature>
<evidence type="ECO:0000313" key="3">
    <source>
        <dbReference type="Proteomes" id="UP001370758"/>
    </source>
</evidence>
<feature type="compositionally biased region" description="Low complexity" evidence="1">
    <location>
        <begin position="605"/>
        <end position="623"/>
    </location>
</feature>
<dbReference type="EMBL" id="JAVHJL010000008">
    <property type="protein sequence ID" value="KAK6499087.1"/>
    <property type="molecule type" value="Genomic_DNA"/>
</dbReference>
<feature type="compositionally biased region" description="Polar residues" evidence="1">
    <location>
        <begin position="245"/>
        <end position="265"/>
    </location>
</feature>
<feature type="region of interest" description="Disordered" evidence="1">
    <location>
        <begin position="288"/>
        <end position="356"/>
    </location>
</feature>
<sequence>MPFVPELISTTRYSNRSTDASAQSTSDNRPSDTAGAPASKPRFLPEPIETTRRTNRAAPSIETSVSDSKSPPLSNSSTPKATLLDNNNNAESVSQASASKFLPEPVETTRRSNRTQPVKPSDNKTDVKRKGWGRDSCDEYADKEEHKPVIPNRAHRIPVPIPGPGKSKWFPDEASSGWGQQNHYNNQPTVKSTQPANGTFQGANRSLLQLTSPSSQPTTAASGHTNNSHANVNDAETYFQSLPDSTFQPEEANSSQVRDQSNYRNNGDPRQFNHSTNETSSIAGILGSTAASSNPANANSPTTVRSGDEHQEEVAGTASLSCSPASSLKSNASGPNYLLDSPSSSQQHSTTKTTTIPGMTAVVPAITSTEYLSPSSCEEAPAGLKRSISPNAILVRDFGYTSSRPTLLKLPKADASACSLPGVVPKVQQIPAQRNGPHTNINTGSYPQSGLLDPSAYTTSTSSTFTKPTSTVDLLRNQVLAAQSQLIRDKKSFLSPAYTPNNKHLQPLNGSDEPKRKKPLLPFSFIPASSRPVNPALLSPGSPYQRVLLSPGTPVTPLLCESPMPTTLFYESSKMSSHGDYFTPKKQASGMSIASNADSVVSRDTALTTPSTRPSSPGPSKYGYPCTSTSSLVAMVCQTPQPICSDPPNMCPETKEDVSTEFVVAVFNYLSLAHESIARKFDKELCEATGWGLERVTTDRLGALREYVEDYVDRKPRFGSGMGGW</sequence>
<reference evidence="2 3" key="1">
    <citation type="submission" date="2023-08" db="EMBL/GenBank/DDBJ databases">
        <authorList>
            <person name="Palmer J.M."/>
        </authorList>
    </citation>
    <scope>NUCLEOTIDE SEQUENCE [LARGE SCALE GENOMIC DNA]</scope>
    <source>
        <strain evidence="2 3">TWF481</strain>
    </source>
</reference>
<feature type="region of interest" description="Disordered" evidence="1">
    <location>
        <begin position="493"/>
        <end position="516"/>
    </location>
</feature>
<keyword evidence="3" id="KW-1185">Reference proteome</keyword>
<feature type="compositionally biased region" description="Low complexity" evidence="1">
    <location>
        <begin position="64"/>
        <end position="79"/>
    </location>
</feature>
<dbReference type="Proteomes" id="UP001370758">
    <property type="component" value="Unassembled WGS sequence"/>
</dbReference>
<comment type="caution">
    <text evidence="2">The sequence shown here is derived from an EMBL/GenBank/DDBJ whole genome shotgun (WGS) entry which is preliminary data.</text>
</comment>
<name>A0AAV9VZ67_9PEZI</name>
<accession>A0AAV9VZ67</accession>
<gene>
    <name evidence="2" type="ORF">TWF481_011656</name>
</gene>
<feature type="compositionally biased region" description="Polar residues" evidence="1">
    <location>
        <begin position="8"/>
        <end position="28"/>
    </location>
</feature>